<protein>
    <submittedName>
        <fullName evidence="1">PliI family lysozyme inhibitor of I-type lysozyme</fullName>
    </submittedName>
</protein>
<comment type="caution">
    <text evidence="1">The sequence shown here is derived from an EMBL/GenBank/DDBJ whole genome shotgun (WGS) entry which is preliminary data.</text>
</comment>
<gene>
    <name evidence="1" type="ORF">KEM09_03805</name>
</gene>
<dbReference type="Gene3D" id="2.40.128.460">
    <property type="entry name" value="Periplasmic lysozyme inhibitor of I-type lysozyme"/>
    <property type="match status" value="1"/>
</dbReference>
<accession>A0ABS5K688</accession>
<dbReference type="CDD" id="cd09632">
    <property type="entry name" value="PliI_like"/>
    <property type="match status" value="1"/>
</dbReference>
<proteinExistence type="predicted"/>
<dbReference type="Proteomes" id="UP000721861">
    <property type="component" value="Unassembled WGS sequence"/>
</dbReference>
<organism evidence="1 2">
    <name type="scientific">Carboxylicivirga mesophila</name>
    <dbReference type="NCBI Taxonomy" id="1166478"/>
    <lineage>
        <taxon>Bacteria</taxon>
        <taxon>Pseudomonadati</taxon>
        <taxon>Bacteroidota</taxon>
        <taxon>Bacteroidia</taxon>
        <taxon>Marinilabiliales</taxon>
        <taxon>Marinilabiliaceae</taxon>
        <taxon>Carboxylicivirga</taxon>
    </lineage>
</organism>
<name>A0ABS5K688_9BACT</name>
<dbReference type="PROSITE" id="PS51257">
    <property type="entry name" value="PROKAR_LIPOPROTEIN"/>
    <property type="match status" value="1"/>
</dbReference>
<evidence type="ECO:0000313" key="1">
    <source>
        <dbReference type="EMBL" id="MBS2210509.1"/>
    </source>
</evidence>
<dbReference type="InterPro" id="IPR038643">
    <property type="entry name" value="PliI_sf"/>
</dbReference>
<sequence length="212" mass="23386">MMRNVVFISLMVVVAMSCQTNKKKSTDKVNQENTAVEQEQAPNKAFYTKELKLQGVTFTVSAAKEDGFSEMTVNTSGLEIQEFNEAFDITGSQIVNAEVEDLNSDGSPELLIFTQSDGSGSYGEVYAFSVNNLKSMSQVYFPPVADNEQLNKGYMGHDEFAVVETKLVQRFPKYNDGDSNANPTGGLRQVSYQLVDGEASRHFKVVSVTDVE</sequence>
<dbReference type="Pfam" id="PF16743">
    <property type="entry name" value="PliI"/>
    <property type="match status" value="1"/>
</dbReference>
<dbReference type="EMBL" id="JAGUCN010000003">
    <property type="protein sequence ID" value="MBS2210509.1"/>
    <property type="molecule type" value="Genomic_DNA"/>
</dbReference>
<dbReference type="RefSeq" id="WP_212225753.1">
    <property type="nucleotide sequence ID" value="NZ_JAGUCN010000003.1"/>
</dbReference>
<keyword evidence="2" id="KW-1185">Reference proteome</keyword>
<evidence type="ECO:0000313" key="2">
    <source>
        <dbReference type="Proteomes" id="UP000721861"/>
    </source>
</evidence>
<dbReference type="InterPro" id="IPR031948">
    <property type="entry name" value="PliI"/>
</dbReference>
<reference evidence="1 2" key="1">
    <citation type="journal article" date="2014" name="Int. J. Syst. Evol. Microbiol.">
        <title>Carboxylicivirga gen. nov. in the family Marinilabiliaceae with two novel species, Carboxylicivirga mesophila sp. nov. and Carboxylicivirga taeanensis sp. nov., and reclassification of Cytophaga fermentans as Saccharicrinis fermentans gen. nov., comb. nov.</title>
        <authorList>
            <person name="Yang S.H."/>
            <person name="Seo H.S."/>
            <person name="Woo J.H."/>
            <person name="Oh H.M."/>
            <person name="Jang H."/>
            <person name="Lee J.H."/>
            <person name="Kim S.J."/>
            <person name="Kwon K.K."/>
        </authorList>
    </citation>
    <scope>NUCLEOTIDE SEQUENCE [LARGE SCALE GENOMIC DNA]</scope>
    <source>
        <strain evidence="1 2">JCM 18290</strain>
    </source>
</reference>